<dbReference type="SMART" id="SM00363">
    <property type="entry name" value="S4"/>
    <property type="match status" value="1"/>
</dbReference>
<feature type="active site" evidence="6">
    <location>
        <position position="145"/>
    </location>
</feature>
<dbReference type="InterPro" id="IPR050188">
    <property type="entry name" value="RluA_PseudoU_synthase"/>
</dbReference>
<dbReference type="NCBIfam" id="TIGR00005">
    <property type="entry name" value="rluA_subfam"/>
    <property type="match status" value="1"/>
</dbReference>
<dbReference type="Proteomes" id="UP000480684">
    <property type="component" value="Unassembled WGS sequence"/>
</dbReference>
<dbReference type="SUPFAM" id="SSF55120">
    <property type="entry name" value="Pseudouridine synthase"/>
    <property type="match status" value="1"/>
</dbReference>
<proteinExistence type="inferred from homology"/>
<dbReference type="GO" id="GO:0000455">
    <property type="term" value="P:enzyme-directed rRNA pseudouridine synthesis"/>
    <property type="evidence" value="ECO:0007669"/>
    <property type="project" value="TreeGrafter"/>
</dbReference>
<evidence type="ECO:0000256" key="4">
    <source>
        <dbReference type="ARBA" id="ARBA00036882"/>
    </source>
</evidence>
<evidence type="ECO:0000256" key="1">
    <source>
        <dbReference type="ARBA" id="ARBA00010876"/>
    </source>
</evidence>
<organism evidence="10 11">
    <name type="scientific">Magnetospirillum aberrantis SpK</name>
    <dbReference type="NCBI Taxonomy" id="908842"/>
    <lineage>
        <taxon>Bacteria</taxon>
        <taxon>Pseudomonadati</taxon>
        <taxon>Pseudomonadota</taxon>
        <taxon>Alphaproteobacteria</taxon>
        <taxon>Rhodospirillales</taxon>
        <taxon>Rhodospirillaceae</taxon>
        <taxon>Magnetospirillum</taxon>
    </lineage>
</organism>
<comment type="function">
    <text evidence="5">Responsible for synthesis of pseudouridine from uracil at positions 1911, 1915 and 1917 in 23S ribosomal RNA.</text>
</comment>
<dbReference type="EC" id="5.4.99.-" evidence="8"/>
<dbReference type="CDD" id="cd00165">
    <property type="entry name" value="S4"/>
    <property type="match status" value="1"/>
</dbReference>
<dbReference type="InterPro" id="IPR006224">
    <property type="entry name" value="PsdUridine_synth_RluA-like_CS"/>
</dbReference>
<evidence type="ECO:0000313" key="10">
    <source>
        <dbReference type="EMBL" id="NFV80297.1"/>
    </source>
</evidence>
<keyword evidence="3 8" id="KW-0413">Isomerase</keyword>
<comment type="catalytic activity">
    <reaction evidence="4">
        <text>uridine(1911/1915/1917) in 23S rRNA = pseudouridine(1911/1915/1917) in 23S rRNA</text>
        <dbReference type="Rhea" id="RHEA:42524"/>
        <dbReference type="Rhea" id="RHEA-COMP:10097"/>
        <dbReference type="Rhea" id="RHEA-COMP:10098"/>
        <dbReference type="ChEBI" id="CHEBI:65314"/>
        <dbReference type="ChEBI" id="CHEBI:65315"/>
        <dbReference type="EC" id="5.4.99.23"/>
    </reaction>
</comment>
<dbReference type="RefSeq" id="WP_163678297.1">
    <property type="nucleotide sequence ID" value="NZ_JAAIYP010000036.1"/>
</dbReference>
<accession>A0A7C9QU10</accession>
<dbReference type="PROSITE" id="PS50889">
    <property type="entry name" value="S4"/>
    <property type="match status" value="1"/>
</dbReference>
<dbReference type="GO" id="GO:0160140">
    <property type="term" value="F:23S rRNA pseudouridine(1911/1915/1917) synthase activity"/>
    <property type="evidence" value="ECO:0007669"/>
    <property type="project" value="UniProtKB-EC"/>
</dbReference>
<dbReference type="InterPro" id="IPR020103">
    <property type="entry name" value="PsdUridine_synth_cat_dom_sf"/>
</dbReference>
<dbReference type="GO" id="GO:0003723">
    <property type="term" value="F:RNA binding"/>
    <property type="evidence" value="ECO:0007669"/>
    <property type="project" value="UniProtKB-KW"/>
</dbReference>
<evidence type="ECO:0000259" key="9">
    <source>
        <dbReference type="SMART" id="SM00363"/>
    </source>
</evidence>
<dbReference type="Pfam" id="PF01479">
    <property type="entry name" value="S4"/>
    <property type="match status" value="1"/>
</dbReference>
<dbReference type="AlphaFoldDB" id="A0A7C9QU10"/>
<evidence type="ECO:0000313" key="11">
    <source>
        <dbReference type="Proteomes" id="UP000480684"/>
    </source>
</evidence>
<comment type="catalytic activity">
    <reaction evidence="8">
        <text>a uridine in RNA = a pseudouridine in RNA</text>
        <dbReference type="Rhea" id="RHEA:48348"/>
        <dbReference type="Rhea" id="RHEA-COMP:12068"/>
        <dbReference type="Rhea" id="RHEA-COMP:12069"/>
        <dbReference type="ChEBI" id="CHEBI:65314"/>
        <dbReference type="ChEBI" id="CHEBI:65315"/>
    </reaction>
</comment>
<dbReference type="PANTHER" id="PTHR21600:SF44">
    <property type="entry name" value="RIBOSOMAL LARGE SUBUNIT PSEUDOURIDINE SYNTHASE D"/>
    <property type="match status" value="1"/>
</dbReference>
<dbReference type="InterPro" id="IPR002942">
    <property type="entry name" value="S4_RNA-bd"/>
</dbReference>
<dbReference type="Gene3D" id="3.10.290.10">
    <property type="entry name" value="RNA-binding S4 domain"/>
    <property type="match status" value="1"/>
</dbReference>
<dbReference type="InterPro" id="IPR006145">
    <property type="entry name" value="PsdUridine_synth_RsuA/RluA"/>
</dbReference>
<dbReference type="InterPro" id="IPR036986">
    <property type="entry name" value="S4_RNA-bd_sf"/>
</dbReference>
<dbReference type="FunFam" id="3.30.2350.10:FF:000006">
    <property type="entry name" value="Pseudouridine synthase"/>
    <property type="match status" value="1"/>
</dbReference>
<protein>
    <recommendedName>
        <fullName evidence="8">Pseudouridine synthase</fullName>
        <ecNumber evidence="8">5.4.99.-</ecNumber>
    </recommendedName>
</protein>
<comment type="caution">
    <text evidence="10">The sequence shown here is derived from an EMBL/GenBank/DDBJ whole genome shotgun (WGS) entry which is preliminary data.</text>
</comment>
<evidence type="ECO:0000256" key="3">
    <source>
        <dbReference type="ARBA" id="ARBA00023235"/>
    </source>
</evidence>
<evidence type="ECO:0000256" key="7">
    <source>
        <dbReference type="PROSITE-ProRule" id="PRU00182"/>
    </source>
</evidence>
<evidence type="ECO:0000256" key="6">
    <source>
        <dbReference type="PIRSR" id="PIRSR606225-1"/>
    </source>
</evidence>
<dbReference type="CDD" id="cd02869">
    <property type="entry name" value="PseudoU_synth_RluA_like"/>
    <property type="match status" value="1"/>
</dbReference>
<reference evidence="10 11" key="1">
    <citation type="submission" date="2020-02" db="EMBL/GenBank/DDBJ databases">
        <authorList>
            <person name="Dziuba M."/>
            <person name="Kuznetsov B."/>
            <person name="Mardanov A."/>
            <person name="Ravin N."/>
            <person name="Grouzdev D."/>
        </authorList>
    </citation>
    <scope>NUCLEOTIDE SEQUENCE [LARGE SCALE GENOMIC DNA]</scope>
    <source>
        <strain evidence="10 11">SpK</strain>
    </source>
</reference>
<keyword evidence="2 7" id="KW-0694">RNA-binding</keyword>
<dbReference type="Gene3D" id="3.30.2350.10">
    <property type="entry name" value="Pseudouridine synthase"/>
    <property type="match status" value="1"/>
</dbReference>
<dbReference type="Pfam" id="PF00849">
    <property type="entry name" value="PseudoU_synth_2"/>
    <property type="match status" value="1"/>
</dbReference>
<dbReference type="SUPFAM" id="SSF55174">
    <property type="entry name" value="Alpha-L RNA-binding motif"/>
    <property type="match status" value="1"/>
</dbReference>
<evidence type="ECO:0000256" key="2">
    <source>
        <dbReference type="ARBA" id="ARBA00022884"/>
    </source>
</evidence>
<dbReference type="EMBL" id="JAAIYP010000036">
    <property type="protein sequence ID" value="NFV80297.1"/>
    <property type="molecule type" value="Genomic_DNA"/>
</dbReference>
<name>A0A7C9QU10_9PROT</name>
<gene>
    <name evidence="10" type="ORF">G4223_09255</name>
</gene>
<evidence type="ECO:0000256" key="5">
    <source>
        <dbReference type="ARBA" id="ARBA00056072"/>
    </source>
</evidence>
<sequence>MSAQTTLLTPTPATAEEVGQRLDKWLSARLPELSRTRVKALIEQGLVTSAGATIADASAKVKAGQDFTVAVPPDAPAEPEAQPIALTVVYEDDDLIVIDKPAGMVVHPAPGSPDQTLVNALLAHCGQSLSGIGGVRRPGIVHRIDKDTSGLLVVAKNDRAHHGLSEQFAAHSLERAYKALVWGLPTPPNGDIEGAIGRSPQDRKKMAVVSHGGKHAHTHYRVIRPLAGGVVSLVECRLSTGRTHQIRVHMTSIGHPLVGDPLYGRSRSAKLKALPESARSALATFPRQALHAYLLGFIHPVSGERLKFESDVTSDFSNLIFELDGV</sequence>
<dbReference type="InterPro" id="IPR006225">
    <property type="entry name" value="PsdUridine_synth_RluC/D"/>
</dbReference>
<keyword evidence="11" id="KW-1185">Reference proteome</keyword>
<evidence type="ECO:0000256" key="8">
    <source>
        <dbReference type="RuleBase" id="RU362028"/>
    </source>
</evidence>
<feature type="domain" description="RNA-binding S4" evidence="9">
    <location>
        <begin position="20"/>
        <end position="78"/>
    </location>
</feature>
<comment type="similarity">
    <text evidence="1 8">Belongs to the pseudouridine synthase RluA family.</text>
</comment>
<dbReference type="PANTHER" id="PTHR21600">
    <property type="entry name" value="MITOCHONDRIAL RNA PSEUDOURIDINE SYNTHASE"/>
    <property type="match status" value="1"/>
</dbReference>
<dbReference type="PROSITE" id="PS01129">
    <property type="entry name" value="PSI_RLU"/>
    <property type="match status" value="1"/>
</dbReference>